<dbReference type="EMBL" id="FOJW01000005">
    <property type="protein sequence ID" value="SFB01027.1"/>
    <property type="molecule type" value="Genomic_DNA"/>
</dbReference>
<dbReference type="Proteomes" id="UP000198642">
    <property type="component" value="Unassembled WGS sequence"/>
</dbReference>
<organism evidence="1 2">
    <name type="scientific">Lentibacillus halodurans</name>
    <dbReference type="NCBI Taxonomy" id="237679"/>
    <lineage>
        <taxon>Bacteria</taxon>
        <taxon>Bacillati</taxon>
        <taxon>Bacillota</taxon>
        <taxon>Bacilli</taxon>
        <taxon>Bacillales</taxon>
        <taxon>Bacillaceae</taxon>
        <taxon>Lentibacillus</taxon>
    </lineage>
</organism>
<dbReference type="AlphaFoldDB" id="A0A1I0XJZ8"/>
<name>A0A1I0XJZ8_9BACI</name>
<dbReference type="Pfam" id="PF13469">
    <property type="entry name" value="Sulfotransfer_3"/>
    <property type="match status" value="1"/>
</dbReference>
<sequence length="308" mass="36735">MQPIFIIGTQRSGTSWLANTISNHSQVAAVINHKETYEGIHESAFFSHVKYHFGDLNDFNNYVEFVESFKNSDYFKLLGLDDSLLYSRHFQSYEEIFNMLMSNYCEKEKKDFWLEKTPAHSLHLQEISSYFTNCKFIAVTRDTCDVLSSYYKLKGNGKNKFFFILKELFRITGYYKHINKFVKHKKNIYCITYNDLLNKQDKTLKEICDFVCLPYEVNMKNIKFKKNSSFKNNLESNKLFTKFDIATIYLLNKVFSAIPYVIFKKLNTLHMKLFRRKLPYWFFDKKRKEIQNITKGIGLNKNEYNSNF</sequence>
<evidence type="ECO:0000313" key="1">
    <source>
        <dbReference type="EMBL" id="SFB01027.1"/>
    </source>
</evidence>
<keyword evidence="2" id="KW-1185">Reference proteome</keyword>
<evidence type="ECO:0000313" key="2">
    <source>
        <dbReference type="Proteomes" id="UP000198642"/>
    </source>
</evidence>
<keyword evidence="1" id="KW-0808">Transferase</keyword>
<dbReference type="Gene3D" id="3.40.50.300">
    <property type="entry name" value="P-loop containing nucleotide triphosphate hydrolases"/>
    <property type="match status" value="1"/>
</dbReference>
<dbReference type="PANTHER" id="PTHR11783">
    <property type="entry name" value="SULFOTRANSFERASE SULT"/>
    <property type="match status" value="1"/>
</dbReference>
<dbReference type="SUPFAM" id="SSF52540">
    <property type="entry name" value="P-loop containing nucleoside triphosphate hydrolases"/>
    <property type="match status" value="1"/>
</dbReference>
<dbReference type="GO" id="GO:0016740">
    <property type="term" value="F:transferase activity"/>
    <property type="evidence" value="ECO:0007669"/>
    <property type="project" value="UniProtKB-KW"/>
</dbReference>
<dbReference type="RefSeq" id="WP_090236048.1">
    <property type="nucleotide sequence ID" value="NZ_FOJW01000005.1"/>
</dbReference>
<gene>
    <name evidence="1" type="ORF">SAMN04488072_105113</name>
</gene>
<proteinExistence type="predicted"/>
<reference evidence="1 2" key="1">
    <citation type="submission" date="2016-10" db="EMBL/GenBank/DDBJ databases">
        <authorList>
            <person name="de Groot N.N."/>
        </authorList>
    </citation>
    <scope>NUCLEOTIDE SEQUENCE [LARGE SCALE GENOMIC DNA]</scope>
    <source>
        <strain evidence="1 2">CGMCC 1.3702</strain>
    </source>
</reference>
<dbReference type="InterPro" id="IPR027417">
    <property type="entry name" value="P-loop_NTPase"/>
</dbReference>
<dbReference type="STRING" id="237679.SAMN04488072_105113"/>
<accession>A0A1I0XJZ8</accession>
<dbReference type="OrthoDB" id="9785185at2"/>
<protein>
    <submittedName>
        <fullName evidence="1">Sulfotransferase domain-containing protein</fullName>
    </submittedName>
</protein>